<reference evidence="9" key="2">
    <citation type="submission" date="2025-08" db="UniProtKB">
        <authorList>
            <consortium name="Ensembl"/>
        </authorList>
    </citation>
    <scope>IDENTIFICATION</scope>
</reference>
<dbReference type="GO" id="GO:0008270">
    <property type="term" value="F:zinc ion binding"/>
    <property type="evidence" value="ECO:0007669"/>
    <property type="project" value="UniProtKB-KW"/>
</dbReference>
<dbReference type="Pfam" id="PF15966">
    <property type="entry name" value="F-box_4"/>
    <property type="match status" value="1"/>
</dbReference>
<protein>
    <submittedName>
        <fullName evidence="9">F-box protein 40</fullName>
    </submittedName>
</protein>
<dbReference type="PROSITE" id="PS50145">
    <property type="entry name" value="ZF_TRAF"/>
    <property type="match status" value="1"/>
</dbReference>
<dbReference type="PANTHER" id="PTHR15933">
    <property type="entry name" value="PROTEIN CBG16327"/>
    <property type="match status" value="1"/>
</dbReference>
<dbReference type="SUPFAM" id="SSF49599">
    <property type="entry name" value="TRAF domain-like"/>
    <property type="match status" value="1"/>
</dbReference>
<dbReference type="GeneTree" id="ENSGT00950000183204"/>
<dbReference type="AlphaFoldDB" id="A0A669DXI6"/>
<dbReference type="Proteomes" id="UP000005207">
    <property type="component" value="Linkage group LG10"/>
</dbReference>
<dbReference type="InParanoid" id="A0A669DXI6"/>
<reference evidence="10" key="1">
    <citation type="submission" date="2012-01" db="EMBL/GenBank/DDBJ databases">
        <title>The Genome Sequence of Oreochromis niloticus (Nile Tilapia).</title>
        <authorList>
            <consortium name="Broad Institute Genome Assembly Team"/>
            <consortium name="Broad Institute Sequencing Platform"/>
            <person name="Di Palma F."/>
            <person name="Johnson J."/>
            <person name="Lander E.S."/>
            <person name="Lindblad-Toh K."/>
        </authorList>
    </citation>
    <scope>NUCLEOTIDE SEQUENCE [LARGE SCALE GENOMIC DNA]</scope>
</reference>
<dbReference type="Gene3D" id="3.30.40.10">
    <property type="entry name" value="Zinc/RING finger domain, C3HC4 (zinc finger)"/>
    <property type="match status" value="1"/>
</dbReference>
<feature type="domain" description="F-box" evidence="8">
    <location>
        <begin position="584"/>
        <end position="638"/>
    </location>
</feature>
<evidence type="ECO:0000256" key="4">
    <source>
        <dbReference type="ARBA" id="ARBA00022833"/>
    </source>
</evidence>
<keyword evidence="2 5" id="KW-0863">Zinc-finger</keyword>
<feature type="zinc finger region" description="TRAF-type" evidence="5">
    <location>
        <begin position="69"/>
        <end position="111"/>
    </location>
</feature>
<feature type="compositionally biased region" description="Polar residues" evidence="6">
    <location>
        <begin position="270"/>
        <end position="279"/>
    </location>
</feature>
<dbReference type="SUPFAM" id="SSF81383">
    <property type="entry name" value="F-box domain"/>
    <property type="match status" value="1"/>
</dbReference>
<dbReference type="GO" id="GO:0061630">
    <property type="term" value="F:ubiquitin protein ligase activity"/>
    <property type="evidence" value="ECO:0007669"/>
    <property type="project" value="InterPro"/>
</dbReference>
<organism evidence="9 10">
    <name type="scientific">Oreochromis niloticus</name>
    <name type="common">Nile tilapia</name>
    <name type="synonym">Tilapia nilotica</name>
    <dbReference type="NCBI Taxonomy" id="8128"/>
    <lineage>
        <taxon>Eukaryota</taxon>
        <taxon>Metazoa</taxon>
        <taxon>Chordata</taxon>
        <taxon>Craniata</taxon>
        <taxon>Vertebrata</taxon>
        <taxon>Euteleostomi</taxon>
        <taxon>Actinopterygii</taxon>
        <taxon>Neopterygii</taxon>
        <taxon>Teleostei</taxon>
        <taxon>Neoteleostei</taxon>
        <taxon>Acanthomorphata</taxon>
        <taxon>Ovalentaria</taxon>
        <taxon>Cichlomorphae</taxon>
        <taxon>Cichliformes</taxon>
        <taxon>Cichlidae</taxon>
        <taxon>African cichlids</taxon>
        <taxon>Pseudocrenilabrinae</taxon>
        <taxon>Oreochromini</taxon>
        <taxon>Oreochromis</taxon>
    </lineage>
</organism>
<evidence type="ECO:0000256" key="1">
    <source>
        <dbReference type="ARBA" id="ARBA00022723"/>
    </source>
</evidence>
<dbReference type="InterPro" id="IPR043013">
    <property type="entry name" value="Znf_TRAF_N"/>
</dbReference>
<keyword evidence="4 5" id="KW-0862">Zinc</keyword>
<feature type="domain" description="TRAF-type" evidence="7">
    <location>
        <begin position="69"/>
        <end position="111"/>
    </location>
</feature>
<dbReference type="Gene3D" id="1.20.1280.50">
    <property type="match status" value="1"/>
</dbReference>
<dbReference type="OMA" id="LVWEFSH"/>
<dbReference type="Pfam" id="PF15965">
    <property type="entry name" value="zf-TRAF_2"/>
    <property type="match status" value="1"/>
</dbReference>
<dbReference type="InterPro" id="IPR031890">
    <property type="entry name" value="Fbxo30/Fbxo40"/>
</dbReference>
<dbReference type="GO" id="GO:0005737">
    <property type="term" value="C:cytoplasm"/>
    <property type="evidence" value="ECO:0007669"/>
    <property type="project" value="TreeGrafter"/>
</dbReference>
<dbReference type="PANTHER" id="PTHR15933:SF21">
    <property type="entry name" value="F-BOX ONLY PROTEIN 40"/>
    <property type="match status" value="1"/>
</dbReference>
<gene>
    <name evidence="9" type="primary">FBXO40</name>
</gene>
<name>A0A669DXI6_ORENI</name>
<feature type="compositionally biased region" description="Polar residues" evidence="6">
    <location>
        <begin position="253"/>
        <end position="263"/>
    </location>
</feature>
<dbReference type="InterPro" id="IPR001293">
    <property type="entry name" value="Znf_TRAF"/>
</dbReference>
<feature type="compositionally biased region" description="Basic and acidic residues" evidence="6">
    <location>
        <begin position="280"/>
        <end position="292"/>
    </location>
</feature>
<evidence type="ECO:0000256" key="5">
    <source>
        <dbReference type="PROSITE-ProRule" id="PRU00207"/>
    </source>
</evidence>
<dbReference type="InterPro" id="IPR001810">
    <property type="entry name" value="F-box_dom"/>
</dbReference>
<dbReference type="Ensembl" id="ENSONIT00000041549.1">
    <property type="protein sequence ID" value="ENSONIP00000063491.1"/>
    <property type="gene ID" value="ENSONIG00000008721.2"/>
</dbReference>
<dbReference type="InterPro" id="IPR013083">
    <property type="entry name" value="Znf_RING/FYVE/PHD"/>
</dbReference>
<dbReference type="PROSITE" id="PS50181">
    <property type="entry name" value="FBOX"/>
    <property type="match status" value="1"/>
</dbReference>
<evidence type="ECO:0000313" key="10">
    <source>
        <dbReference type="Proteomes" id="UP000005207"/>
    </source>
</evidence>
<keyword evidence="1 5" id="KW-0479">Metal-binding</keyword>
<evidence type="ECO:0000256" key="6">
    <source>
        <dbReference type="SAM" id="MobiDB-lite"/>
    </source>
</evidence>
<proteinExistence type="predicted"/>
<keyword evidence="3" id="KW-0833">Ubl conjugation pathway</keyword>
<dbReference type="InterPro" id="IPR036047">
    <property type="entry name" value="F-box-like_dom_sf"/>
</dbReference>
<reference evidence="9" key="3">
    <citation type="submission" date="2025-09" db="UniProtKB">
        <authorList>
            <consortium name="Ensembl"/>
        </authorList>
    </citation>
    <scope>IDENTIFICATION</scope>
</reference>
<evidence type="ECO:0000256" key="2">
    <source>
        <dbReference type="ARBA" id="ARBA00022771"/>
    </source>
</evidence>
<evidence type="ECO:0000259" key="7">
    <source>
        <dbReference type="PROSITE" id="PS50145"/>
    </source>
</evidence>
<sequence length="718" mass="81020">MSSLIHFGFCPHPNQSRRSRASRMQQHIHCDSCYSRRCRARVEASVCCAVTPCRLHCGALFHLCKEEDHLLLCPNVRVPCINAAYGCPVQLPRSSRASHLQVCPASVVCCTMEWLRWPTDDTNPHSHKALQDNLVKESEGQEEALDLAMAIIDQKDLYSRLKMKPLYPELTEEEEEEINDEMKEETAVGGVVNGVVIEDTSEGLPKNTSCEHSGAEQTVLNSAAQGLGINKDKYDLFEMMFSMDRGGCEAAQENLNNPKQNPNVGDKGKTQSGRNPNGTERQDHTDAEKDSSAAKNCPPADTSKTGMAPWQEGVLDRLGQELTPQEYNMYMVHHGRMLLAFGQIEACTPREKDFVYGSLEPIPVQTLRSFKVPDSYHYRRRVHLYDTATRVPSEPRGVDTSDLGVKEDEWFTDEAAATLLGYAEEEVMGHKISESKAYDGLYVDVGTQTYSFRSAPFKGKTTLAEVMVDRPLKLHLQLQAESVNSRHNRASCVFTFLCGHTFHRREFATHVRNVHCEIHTCLSGWFEQRCPLAYLGCTYSQRRFHPSTHKAAVTYNKELRSFNLRPTFEGLVGDNSPTSSEGRGDSLSSLPYEVLCHMASFLDSLSLFQLALVSHLMRQVCSTLLKERGMVTLRWEKKTYSHGRTKWRAKPVWEFSHLFSSVDSWHMADIPPISAHLKVCPYYEVSLHSKPVSLPSMDEKQRCSQKSSSLVNHFTGNR</sequence>
<feature type="region of interest" description="Disordered" evidence="6">
    <location>
        <begin position="251"/>
        <end position="309"/>
    </location>
</feature>
<evidence type="ECO:0000259" key="8">
    <source>
        <dbReference type="PROSITE" id="PS50181"/>
    </source>
</evidence>
<keyword evidence="10" id="KW-1185">Reference proteome</keyword>
<evidence type="ECO:0000256" key="3">
    <source>
        <dbReference type="ARBA" id="ARBA00022786"/>
    </source>
</evidence>
<accession>A0A669DXI6</accession>
<evidence type="ECO:0000313" key="9">
    <source>
        <dbReference type="Ensembl" id="ENSONIP00000063491.1"/>
    </source>
</evidence>
<dbReference type="Gene3D" id="3.30.40.150">
    <property type="entry name" value="TRAF-like zinc-finger, N-terminal subdomain"/>
    <property type="match status" value="1"/>
</dbReference>